<dbReference type="InterPro" id="IPR032466">
    <property type="entry name" value="Metal_Hydrolase"/>
</dbReference>
<reference evidence="3" key="1">
    <citation type="submission" date="2021-10" db="EMBL/GenBank/DDBJ databases">
        <title>De novo Genome Assembly of Clathrus columnatus (Basidiomycota, Fungi) Using Illumina and Nanopore Sequence Data.</title>
        <authorList>
            <person name="Ogiso-Tanaka E."/>
            <person name="Itagaki H."/>
            <person name="Hosoya T."/>
            <person name="Hosaka K."/>
        </authorList>
    </citation>
    <scope>NUCLEOTIDE SEQUENCE</scope>
    <source>
        <strain evidence="3">MO-923</strain>
    </source>
</reference>
<dbReference type="InterPro" id="IPR011059">
    <property type="entry name" value="Metal-dep_hydrolase_composite"/>
</dbReference>
<keyword evidence="1" id="KW-1133">Transmembrane helix</keyword>
<evidence type="ECO:0000313" key="4">
    <source>
        <dbReference type="Proteomes" id="UP001050691"/>
    </source>
</evidence>
<dbReference type="SUPFAM" id="SSF51338">
    <property type="entry name" value="Composite domain of metallo-dependent hydrolases"/>
    <property type="match status" value="1"/>
</dbReference>
<keyword evidence="1" id="KW-0472">Membrane</keyword>
<dbReference type="Pfam" id="PF01979">
    <property type="entry name" value="Amidohydro_1"/>
    <property type="match status" value="1"/>
</dbReference>
<dbReference type="InterPro" id="IPR050138">
    <property type="entry name" value="DHOase/Allantoinase_Hydrolase"/>
</dbReference>
<protein>
    <recommendedName>
        <fullName evidence="2">Amidohydrolase-related domain-containing protein</fullName>
    </recommendedName>
</protein>
<name>A0AAV5A8T7_9AGAM</name>
<evidence type="ECO:0000256" key="1">
    <source>
        <dbReference type="SAM" id="Phobius"/>
    </source>
</evidence>
<evidence type="ECO:0000259" key="2">
    <source>
        <dbReference type="Pfam" id="PF01979"/>
    </source>
</evidence>
<organism evidence="3 4">
    <name type="scientific">Clathrus columnatus</name>
    <dbReference type="NCBI Taxonomy" id="1419009"/>
    <lineage>
        <taxon>Eukaryota</taxon>
        <taxon>Fungi</taxon>
        <taxon>Dikarya</taxon>
        <taxon>Basidiomycota</taxon>
        <taxon>Agaricomycotina</taxon>
        <taxon>Agaricomycetes</taxon>
        <taxon>Phallomycetidae</taxon>
        <taxon>Phallales</taxon>
        <taxon>Clathraceae</taxon>
        <taxon>Clathrus</taxon>
    </lineage>
</organism>
<dbReference type="Proteomes" id="UP001050691">
    <property type="component" value="Unassembled WGS sequence"/>
</dbReference>
<proteinExistence type="predicted"/>
<dbReference type="PANTHER" id="PTHR43668:SF5">
    <property type="entry name" value="AMIDOHYDROLASE 3 DOMAIN-CONTAINING PROTEIN"/>
    <property type="match status" value="1"/>
</dbReference>
<dbReference type="GO" id="GO:0005737">
    <property type="term" value="C:cytoplasm"/>
    <property type="evidence" value="ECO:0007669"/>
    <property type="project" value="TreeGrafter"/>
</dbReference>
<dbReference type="GO" id="GO:0006145">
    <property type="term" value="P:purine nucleobase catabolic process"/>
    <property type="evidence" value="ECO:0007669"/>
    <property type="project" value="TreeGrafter"/>
</dbReference>
<dbReference type="PANTHER" id="PTHR43668">
    <property type="entry name" value="ALLANTOINASE"/>
    <property type="match status" value="1"/>
</dbReference>
<dbReference type="EMBL" id="BPWL01000004">
    <property type="protein sequence ID" value="GJJ09058.1"/>
    <property type="molecule type" value="Genomic_DNA"/>
</dbReference>
<sequence length="968" mass="105324">MEKERLLSSSSLPIEDCKPKTKRDENKWGDWLAVTASILIWLIICLAIYSMVSSLEQFLAPVSKGERKLILQRCASMRTLPTGFDASKRTESDRFDPGTNSTLLRNAKIWTGSLNGTEIIYGDVLLHNGIVKALGYIPSKVLGSIKPDALNVHDLQGAWVTPGLVDLHSHIGVGSAPDLKGASDTNSHNGPILSWLRSIDGLNTHDDSYRLSIAGGVTTAQVLPGSGNNIGGQSFVIKLRSTPERSVISKLVEPPPTLNGTEYAYTHPQKWRHMKHACGENPSRSYDATRMDSIWAFRQAYNEARIIKESQDKYCEVAEKGDWKMLSDMKWSESLQWEALVDVLRGKVKITNEFKFPVASFHHAGSAYLVPDLLKKTYGGAPAIALFSSNFRKKREAYRGSEFGPRTLADDGIRVVMKSDHFVINSRYLLNEAAVAFYYGLPANLALSSVTTVPAEAAGLGHRVGRIRPGYDADVVIWDSHPLSLGATPTQVYIDGIPQLENAVVSFKPPTFQDVPKTPNFDIEASDAVRYEGLPPLMPKAAGVENILFVNVSQLWSVHGSDIVPQIVASNSTSSSVLVHQGKILCISTDDTNPFACASRVKGDSRVVHLDGGMIAPALTTFGTEVGVSEIRLEASTNDGGVIDPLTDTVPSILGDDPTVRAVDGLLFQGRNTLLAYRGGVTTAIVPPTGSAFWKGLSTAFNTGSTSSLQPGAIIKDVVALHTEIGKGHRVSVSTEIATLRKLLLEGDKETAFTSVSKGELPLVIHVHNADIMATLIRLKQEVEVFAGATEAWMIASDIAQANINVILSPSKSFPETWDRRRILPGPPLSYDTPLTVLLDHNVTVAIGVENGYEARHTRFDMAWAALESNDRIDRVDAYAIASTNFEKIFGFTISPENREYVAWKGGDVFDMSSKAVAIFSSSRGSSIIIKSIYDDMTAVTMHARVDQFGELFPIGVMGPPHQTARTA</sequence>
<dbReference type="SUPFAM" id="SSF51556">
    <property type="entry name" value="Metallo-dependent hydrolases"/>
    <property type="match status" value="2"/>
</dbReference>
<gene>
    <name evidence="3" type="ORF">Clacol_003280</name>
</gene>
<keyword evidence="4" id="KW-1185">Reference proteome</keyword>
<dbReference type="AlphaFoldDB" id="A0AAV5A8T7"/>
<keyword evidence="1" id="KW-0812">Transmembrane</keyword>
<feature type="transmembrane region" description="Helical" evidence="1">
    <location>
        <begin position="28"/>
        <end position="52"/>
    </location>
</feature>
<comment type="caution">
    <text evidence="3">The sequence shown here is derived from an EMBL/GenBank/DDBJ whole genome shotgun (WGS) entry which is preliminary data.</text>
</comment>
<evidence type="ECO:0000313" key="3">
    <source>
        <dbReference type="EMBL" id="GJJ09058.1"/>
    </source>
</evidence>
<dbReference type="InterPro" id="IPR006680">
    <property type="entry name" value="Amidohydro-rel"/>
</dbReference>
<feature type="domain" description="Amidohydrolase-related" evidence="2">
    <location>
        <begin position="407"/>
        <end position="488"/>
    </location>
</feature>
<dbReference type="Gene3D" id="3.20.20.140">
    <property type="entry name" value="Metal-dependent hydrolases"/>
    <property type="match status" value="2"/>
</dbReference>
<dbReference type="GO" id="GO:0004038">
    <property type="term" value="F:allantoinase activity"/>
    <property type="evidence" value="ECO:0007669"/>
    <property type="project" value="TreeGrafter"/>
</dbReference>
<accession>A0AAV5A8T7</accession>